<proteinExistence type="predicted"/>
<evidence type="ECO:0000313" key="1">
    <source>
        <dbReference type="EMBL" id="TCN25008.1"/>
    </source>
</evidence>
<keyword evidence="2" id="KW-1185">Reference proteome</keyword>
<accession>A0A4R2BDJ7</accession>
<dbReference type="EMBL" id="SLVV01000006">
    <property type="protein sequence ID" value="TCN25008.1"/>
    <property type="molecule type" value="Genomic_DNA"/>
</dbReference>
<organism evidence="1 2">
    <name type="scientific">Mesobacillus foraminis</name>
    <dbReference type="NCBI Taxonomy" id="279826"/>
    <lineage>
        <taxon>Bacteria</taxon>
        <taxon>Bacillati</taxon>
        <taxon>Bacillota</taxon>
        <taxon>Bacilli</taxon>
        <taxon>Bacillales</taxon>
        <taxon>Bacillaceae</taxon>
        <taxon>Mesobacillus</taxon>
    </lineage>
</organism>
<dbReference type="Proteomes" id="UP000295689">
    <property type="component" value="Unassembled WGS sequence"/>
</dbReference>
<sequence>MYIVHFIENKNVLLNQLRKTVPAEGEALTIKGRKGKVTSVTNIDEKTIHVQMTMDPVSKSKAAADNTKKKKR</sequence>
<comment type="caution">
    <text evidence="1">The sequence shown here is derived from an EMBL/GenBank/DDBJ whole genome shotgun (WGS) entry which is preliminary data.</text>
</comment>
<dbReference type="AlphaFoldDB" id="A0A4R2BDJ7"/>
<name>A0A4R2BDJ7_9BACI</name>
<reference evidence="1 2" key="1">
    <citation type="journal article" date="2015" name="Stand. Genomic Sci.">
        <title>Genomic Encyclopedia of Bacterial and Archaeal Type Strains, Phase III: the genomes of soil and plant-associated and newly described type strains.</title>
        <authorList>
            <person name="Whitman W.B."/>
            <person name="Woyke T."/>
            <person name="Klenk H.P."/>
            <person name="Zhou Y."/>
            <person name="Lilburn T.G."/>
            <person name="Beck B.J."/>
            <person name="De Vos P."/>
            <person name="Vandamme P."/>
            <person name="Eisen J.A."/>
            <person name="Garrity G."/>
            <person name="Hugenholtz P."/>
            <person name="Kyrpides N.C."/>
        </authorList>
    </citation>
    <scope>NUCLEOTIDE SEQUENCE [LARGE SCALE GENOMIC DNA]</scope>
    <source>
        <strain evidence="1 2">CV53</strain>
    </source>
</reference>
<dbReference type="RefSeq" id="WP_132006342.1">
    <property type="nucleotide sequence ID" value="NZ_JABUHM010000004.1"/>
</dbReference>
<protein>
    <submittedName>
        <fullName evidence="1">Uncharacterized protein</fullName>
    </submittedName>
</protein>
<evidence type="ECO:0000313" key="2">
    <source>
        <dbReference type="Proteomes" id="UP000295689"/>
    </source>
</evidence>
<gene>
    <name evidence="1" type="ORF">EV146_106210</name>
</gene>